<dbReference type="InterPro" id="IPR003439">
    <property type="entry name" value="ABC_transporter-like_ATP-bd"/>
</dbReference>
<gene>
    <name evidence="3" type="ORF">KQI88_10105</name>
</gene>
<evidence type="ECO:0000259" key="2">
    <source>
        <dbReference type="PROSITE" id="PS50893"/>
    </source>
</evidence>
<evidence type="ECO:0000256" key="1">
    <source>
        <dbReference type="ARBA" id="ARBA00022448"/>
    </source>
</evidence>
<dbReference type="InterPro" id="IPR017871">
    <property type="entry name" value="ABC_transporter-like_CS"/>
</dbReference>
<keyword evidence="1" id="KW-0813">Transport</keyword>
<dbReference type="PROSITE" id="PS00211">
    <property type="entry name" value="ABC_TRANSPORTER_1"/>
    <property type="match status" value="1"/>
</dbReference>
<evidence type="ECO:0000313" key="4">
    <source>
        <dbReference type="Proteomes" id="UP000779508"/>
    </source>
</evidence>
<dbReference type="PANTHER" id="PTHR42781:SF4">
    <property type="entry name" value="SPERMIDINE_PUTRESCINE IMPORT ATP-BINDING PROTEIN POTA"/>
    <property type="match status" value="1"/>
</dbReference>
<dbReference type="EMBL" id="JAHLQK010000003">
    <property type="protein sequence ID" value="MBU5676772.1"/>
    <property type="molecule type" value="Genomic_DNA"/>
</dbReference>
<keyword evidence="4" id="KW-1185">Reference proteome</keyword>
<dbReference type="PANTHER" id="PTHR42781">
    <property type="entry name" value="SPERMIDINE/PUTRESCINE IMPORT ATP-BINDING PROTEIN POTA"/>
    <property type="match status" value="1"/>
</dbReference>
<dbReference type="InterPro" id="IPR050093">
    <property type="entry name" value="ABC_SmlMolc_Importer"/>
</dbReference>
<evidence type="ECO:0000313" key="3">
    <source>
        <dbReference type="EMBL" id="MBU5676772.1"/>
    </source>
</evidence>
<dbReference type="Pfam" id="PF00005">
    <property type="entry name" value="ABC_tran"/>
    <property type="match status" value="1"/>
</dbReference>
<dbReference type="RefSeq" id="WP_216416918.1">
    <property type="nucleotide sequence ID" value="NZ_JAHLQK010000003.1"/>
</dbReference>
<keyword evidence="3" id="KW-0547">Nucleotide-binding</keyword>
<organism evidence="3 4">
    <name type="scientific">Alkaliphilus flagellatus</name>
    <dbReference type="NCBI Taxonomy" id="2841507"/>
    <lineage>
        <taxon>Bacteria</taxon>
        <taxon>Bacillati</taxon>
        <taxon>Bacillota</taxon>
        <taxon>Clostridia</taxon>
        <taxon>Peptostreptococcales</taxon>
        <taxon>Natronincolaceae</taxon>
        <taxon>Alkaliphilus</taxon>
    </lineage>
</organism>
<reference evidence="3 4" key="1">
    <citation type="submission" date="2021-06" db="EMBL/GenBank/DDBJ databases">
        <authorList>
            <person name="Sun Q."/>
            <person name="Li D."/>
        </authorList>
    </citation>
    <scope>NUCLEOTIDE SEQUENCE [LARGE SCALE GENOMIC DNA]</scope>
    <source>
        <strain evidence="3 4">MSJ-5</strain>
    </source>
</reference>
<sequence length="216" mass="24686">MLIIDINKAYKDFKLDVNFTADREVTVILGPSGSGKSTILNCIAGVAKPDNGRIAMDNDVYFDSEEGHILPIHRRRVGYVFQSYALFPHINVFKNIQYGLNNYKEAGTNDEVYRFAEAFKIEKLLKKYPYQLSGGEKQRVALARSLIIRPKVLLLDEPFAALDKRTKQILYNEFLEIKKKWNIPILMITHDEGEAQYLGDRIIRISNGCLINDTAL</sequence>
<name>A0ABS6G502_9FIRM</name>
<dbReference type="InterPro" id="IPR003593">
    <property type="entry name" value="AAA+_ATPase"/>
</dbReference>
<accession>A0ABS6G502</accession>
<dbReference type="SMART" id="SM00382">
    <property type="entry name" value="AAA"/>
    <property type="match status" value="1"/>
</dbReference>
<dbReference type="PROSITE" id="PS50893">
    <property type="entry name" value="ABC_TRANSPORTER_2"/>
    <property type="match status" value="1"/>
</dbReference>
<proteinExistence type="predicted"/>
<dbReference type="GO" id="GO:0005524">
    <property type="term" value="F:ATP binding"/>
    <property type="evidence" value="ECO:0007669"/>
    <property type="project" value="UniProtKB-KW"/>
</dbReference>
<comment type="caution">
    <text evidence="3">The sequence shown here is derived from an EMBL/GenBank/DDBJ whole genome shotgun (WGS) entry which is preliminary data.</text>
</comment>
<protein>
    <submittedName>
        <fullName evidence="3">ATP-binding cassette domain-containing protein</fullName>
    </submittedName>
</protein>
<feature type="domain" description="ABC transporter" evidence="2">
    <location>
        <begin position="1"/>
        <end position="216"/>
    </location>
</feature>
<keyword evidence="3" id="KW-0067">ATP-binding</keyword>
<dbReference type="Proteomes" id="UP000779508">
    <property type="component" value="Unassembled WGS sequence"/>
</dbReference>